<keyword evidence="3" id="KW-1185">Reference proteome</keyword>
<accession>A0AA37HKN7</accession>
<reference evidence="2" key="2">
    <citation type="submission" date="2021-08" db="EMBL/GenBank/DDBJ databases">
        <authorList>
            <person name="Tani A."/>
            <person name="Ola A."/>
            <person name="Ogura Y."/>
            <person name="Katsura K."/>
            <person name="Hayashi T."/>
        </authorList>
    </citation>
    <scope>NUCLEOTIDE SEQUENCE</scope>
    <source>
        <strain evidence="2">NBRC 103626</strain>
    </source>
</reference>
<feature type="region of interest" description="Disordered" evidence="1">
    <location>
        <begin position="161"/>
        <end position="197"/>
    </location>
</feature>
<organism evidence="2 3">
    <name type="scientific">Methylobacterium gregans</name>
    <dbReference type="NCBI Taxonomy" id="374424"/>
    <lineage>
        <taxon>Bacteria</taxon>
        <taxon>Pseudomonadati</taxon>
        <taxon>Pseudomonadota</taxon>
        <taxon>Alphaproteobacteria</taxon>
        <taxon>Hyphomicrobiales</taxon>
        <taxon>Methylobacteriaceae</taxon>
        <taxon>Methylobacterium</taxon>
    </lineage>
</organism>
<feature type="compositionally biased region" description="Basic residues" evidence="1">
    <location>
        <begin position="241"/>
        <end position="255"/>
    </location>
</feature>
<evidence type="ECO:0000256" key="1">
    <source>
        <dbReference type="SAM" id="MobiDB-lite"/>
    </source>
</evidence>
<feature type="region of interest" description="Disordered" evidence="1">
    <location>
        <begin position="98"/>
        <end position="128"/>
    </location>
</feature>
<proteinExistence type="predicted"/>
<comment type="caution">
    <text evidence="2">The sequence shown here is derived from an EMBL/GenBank/DDBJ whole genome shotgun (WGS) entry which is preliminary data.</text>
</comment>
<dbReference type="AlphaFoldDB" id="A0AA37HKN7"/>
<feature type="region of interest" description="Disordered" evidence="1">
    <location>
        <begin position="219"/>
        <end position="255"/>
    </location>
</feature>
<sequence length="255" mass="28463">MRRQRRKALQGGHCVAHIIGKCLHSEQRSIEDVNISDDPWDLDLLALSYAASRSTRSNLIVRLQFISDESPHRRLPWTCMRRRSPFWRLHLARRMRGANSNGAGGEACRGASSHRRQRSTGRPVVDSRPCVRRGHCGLEAIPTRGGRHPGSGGHVRRLAARDPVSTPRALPPATANAARSRRGGLPPRSGLQRGIEPPVTRVRNLEVVLPGPACREPFLRRRARSRSSGRSDGRASERTARCRASRNCRTRACQR</sequence>
<evidence type="ECO:0000313" key="3">
    <source>
        <dbReference type="Proteomes" id="UP001055108"/>
    </source>
</evidence>
<evidence type="ECO:0000313" key="2">
    <source>
        <dbReference type="EMBL" id="GJD77225.1"/>
    </source>
</evidence>
<name>A0AA37HKN7_9HYPH</name>
<protein>
    <submittedName>
        <fullName evidence="2">Uncharacterized protein</fullName>
    </submittedName>
</protein>
<gene>
    <name evidence="2" type="ORF">NBEOAGPD_0428</name>
</gene>
<dbReference type="Proteomes" id="UP001055108">
    <property type="component" value="Unassembled WGS sequence"/>
</dbReference>
<reference evidence="2" key="1">
    <citation type="journal article" date="2016" name="Front. Microbiol.">
        <title>Genome Sequence of the Piezophilic, Mesophilic Sulfate-Reducing Bacterium Desulfovibrio indicus J2T.</title>
        <authorList>
            <person name="Cao J."/>
            <person name="Maignien L."/>
            <person name="Shao Z."/>
            <person name="Alain K."/>
            <person name="Jebbar M."/>
        </authorList>
    </citation>
    <scope>NUCLEOTIDE SEQUENCE</scope>
    <source>
        <strain evidence="2">NBRC 103626</strain>
    </source>
</reference>
<dbReference type="EMBL" id="BPQM01000008">
    <property type="protein sequence ID" value="GJD77225.1"/>
    <property type="molecule type" value="Genomic_DNA"/>
</dbReference>
<feature type="compositionally biased region" description="Low complexity" evidence="1">
    <location>
        <begin position="183"/>
        <end position="194"/>
    </location>
</feature>
<feature type="compositionally biased region" description="Basic and acidic residues" evidence="1">
    <location>
        <begin position="229"/>
        <end position="240"/>
    </location>
</feature>